<dbReference type="RefSeq" id="WP_284312941.1">
    <property type="nucleotide sequence ID" value="NZ_BSPC01000026.1"/>
</dbReference>
<keyword evidence="3" id="KW-1185">Reference proteome</keyword>
<organism evidence="2 3">
    <name type="scientific">Labrys miyagiensis</name>
    <dbReference type="NCBI Taxonomy" id="346912"/>
    <lineage>
        <taxon>Bacteria</taxon>
        <taxon>Pseudomonadati</taxon>
        <taxon>Pseudomonadota</taxon>
        <taxon>Alphaproteobacteria</taxon>
        <taxon>Hyphomicrobiales</taxon>
        <taxon>Xanthobacteraceae</taxon>
        <taxon>Labrys</taxon>
    </lineage>
</organism>
<comment type="caution">
    <text evidence="2">The sequence shown here is derived from an EMBL/GenBank/DDBJ whole genome shotgun (WGS) entry which is preliminary data.</text>
</comment>
<accession>A0ABQ6CJH8</accession>
<dbReference type="InterPro" id="IPR009057">
    <property type="entry name" value="Homeodomain-like_sf"/>
</dbReference>
<dbReference type="SUPFAM" id="SSF46689">
    <property type="entry name" value="Homeodomain-like"/>
    <property type="match status" value="1"/>
</dbReference>
<reference evidence="3" key="1">
    <citation type="journal article" date="2019" name="Int. J. Syst. Evol. Microbiol.">
        <title>The Global Catalogue of Microorganisms (GCM) 10K type strain sequencing project: providing services to taxonomists for standard genome sequencing and annotation.</title>
        <authorList>
            <consortium name="The Broad Institute Genomics Platform"/>
            <consortium name="The Broad Institute Genome Sequencing Center for Infectious Disease"/>
            <person name="Wu L."/>
            <person name="Ma J."/>
        </authorList>
    </citation>
    <scope>NUCLEOTIDE SEQUENCE [LARGE SCALE GENOMIC DNA]</scope>
    <source>
        <strain evidence="3">NBRC 101365</strain>
    </source>
</reference>
<evidence type="ECO:0008006" key="4">
    <source>
        <dbReference type="Google" id="ProtNLM"/>
    </source>
</evidence>
<evidence type="ECO:0000313" key="3">
    <source>
        <dbReference type="Proteomes" id="UP001156882"/>
    </source>
</evidence>
<name>A0ABQ6CJH8_9HYPH</name>
<evidence type="ECO:0000313" key="2">
    <source>
        <dbReference type="EMBL" id="GLS19894.1"/>
    </source>
</evidence>
<dbReference type="Gene3D" id="1.10.10.60">
    <property type="entry name" value="Homeodomain-like"/>
    <property type="match status" value="1"/>
</dbReference>
<proteinExistence type="predicted"/>
<feature type="region of interest" description="Disordered" evidence="1">
    <location>
        <begin position="1"/>
        <end position="24"/>
    </location>
</feature>
<sequence>MADDSNEAPESGAKHPGGRPTKYDPAFAKQAAKLCKLGATDAELADFFEVSIRTVERWRGEHPEFCRAVKVAKAVADQRVERSLYQRAIGYSHDAVKITQNGGDVITKEYREIYPPDTAACIFWLKNRDKDRWRDKQEVEHGVTGEVAESR</sequence>
<evidence type="ECO:0000256" key="1">
    <source>
        <dbReference type="SAM" id="MobiDB-lite"/>
    </source>
</evidence>
<dbReference type="EMBL" id="BSPC01000026">
    <property type="protein sequence ID" value="GLS19894.1"/>
    <property type="molecule type" value="Genomic_DNA"/>
</dbReference>
<dbReference type="Proteomes" id="UP001156882">
    <property type="component" value="Unassembled WGS sequence"/>
</dbReference>
<protein>
    <recommendedName>
        <fullName evidence="4">Terminase</fullName>
    </recommendedName>
</protein>
<gene>
    <name evidence="2" type="ORF">GCM10007874_29110</name>
</gene>